<comment type="caution">
    <text evidence="2">The sequence shown here is derived from an EMBL/GenBank/DDBJ whole genome shotgun (WGS) entry which is preliminary data.</text>
</comment>
<dbReference type="Proteomes" id="UP000285575">
    <property type="component" value="Unassembled WGS sequence"/>
</dbReference>
<keyword evidence="3" id="KW-1185">Reference proteome</keyword>
<keyword evidence="1" id="KW-0732">Signal</keyword>
<dbReference type="EMBL" id="SACR01000002">
    <property type="protein sequence ID" value="RVU47410.1"/>
    <property type="molecule type" value="Genomic_DNA"/>
</dbReference>
<dbReference type="PROSITE" id="PS51257">
    <property type="entry name" value="PROKAR_LIPOPROTEIN"/>
    <property type="match status" value="1"/>
</dbReference>
<gene>
    <name evidence="2" type="ORF">EOE66_06590</name>
</gene>
<accession>A0A437RKT9</accession>
<evidence type="ECO:0000256" key="1">
    <source>
        <dbReference type="SAM" id="SignalP"/>
    </source>
</evidence>
<dbReference type="RefSeq" id="WP_128227873.1">
    <property type="nucleotide sequence ID" value="NZ_SACR01000002.1"/>
</dbReference>
<dbReference type="Pfam" id="PF11249">
    <property type="entry name" value="DUF3047"/>
    <property type="match status" value="1"/>
</dbReference>
<organism evidence="2 3">
    <name type="scientific">Rubrivivax rivuli</name>
    <dbReference type="NCBI Taxonomy" id="1862385"/>
    <lineage>
        <taxon>Bacteria</taxon>
        <taxon>Pseudomonadati</taxon>
        <taxon>Pseudomonadota</taxon>
        <taxon>Betaproteobacteria</taxon>
        <taxon>Burkholderiales</taxon>
        <taxon>Sphaerotilaceae</taxon>
        <taxon>Rubrivivax</taxon>
    </lineage>
</organism>
<evidence type="ECO:0000313" key="2">
    <source>
        <dbReference type="EMBL" id="RVU47410.1"/>
    </source>
</evidence>
<sequence>MPSRLFGLLLSLLLAGCSIAPRQPPAEGPAADGWQAVPLPGKSSTEYRWVQKDGRQAIAATSDGSASMLRKRVSREAQALGEVSFSWWVSEAPENSSVAHADREDAPARVLFGFQGDVSSLPARTRVMFELAEALTGERPPYATLMYVWDATAPVGTVIVNPRSDRIRKIVVDSGPEARGRWREHRRNLADDFRLAFGEAPGRLDSIAVMTDTDNTKSRARSWYGPVELH</sequence>
<protein>
    <submittedName>
        <fullName evidence="2">DUF3047 domain-containing protein</fullName>
    </submittedName>
</protein>
<feature type="signal peptide" evidence="1">
    <location>
        <begin position="1"/>
        <end position="20"/>
    </location>
</feature>
<dbReference type="AlphaFoldDB" id="A0A437RKT9"/>
<reference evidence="2 3" key="1">
    <citation type="submission" date="2019-01" db="EMBL/GenBank/DDBJ databases">
        <authorList>
            <person name="Chen W.-M."/>
        </authorList>
    </citation>
    <scope>NUCLEOTIDE SEQUENCE [LARGE SCALE GENOMIC DNA]</scope>
    <source>
        <strain evidence="2 3">KYPY4</strain>
    </source>
</reference>
<name>A0A437RKT9_9BURK</name>
<dbReference type="OrthoDB" id="9775969at2"/>
<evidence type="ECO:0000313" key="3">
    <source>
        <dbReference type="Proteomes" id="UP000285575"/>
    </source>
</evidence>
<proteinExistence type="predicted"/>
<dbReference type="InterPro" id="IPR021409">
    <property type="entry name" value="DUF3047"/>
</dbReference>
<feature type="chain" id="PRO_5019022484" evidence="1">
    <location>
        <begin position="21"/>
        <end position="230"/>
    </location>
</feature>